<protein>
    <submittedName>
        <fullName evidence="1">TatD family hydrolase</fullName>
    </submittedName>
</protein>
<accession>A0ABS9A549</accession>
<evidence type="ECO:0000313" key="2">
    <source>
        <dbReference type="Proteomes" id="UP001320168"/>
    </source>
</evidence>
<dbReference type="CDD" id="cd01310">
    <property type="entry name" value="TatD_DNAse"/>
    <property type="match status" value="1"/>
</dbReference>
<dbReference type="Gene3D" id="3.20.20.140">
    <property type="entry name" value="Metal-dependent hydrolases"/>
    <property type="match status" value="1"/>
</dbReference>
<dbReference type="Proteomes" id="UP001320168">
    <property type="component" value="Unassembled WGS sequence"/>
</dbReference>
<reference evidence="1 2" key="1">
    <citation type="journal article" date="2021" name="Front. Microbiol.">
        <title>Aerobic Denitrification and Heterotrophic Sulfur Oxidation in the Genus Halomonas Revealed by Six Novel Species Characterizations and Genome-Based Analysis.</title>
        <authorList>
            <person name="Wang L."/>
            <person name="Shao Z."/>
        </authorList>
    </citation>
    <scope>NUCLEOTIDE SEQUENCE [LARGE SCALE GENOMIC DNA]</scope>
    <source>
        <strain evidence="1 2">MCCC 1A11081</strain>
    </source>
</reference>
<organism evidence="1 2">
    <name type="scientific">Billgrantia ethanolica</name>
    <dbReference type="NCBI Taxonomy" id="2733486"/>
    <lineage>
        <taxon>Bacteria</taxon>
        <taxon>Pseudomonadati</taxon>
        <taxon>Pseudomonadota</taxon>
        <taxon>Gammaproteobacteria</taxon>
        <taxon>Oceanospirillales</taxon>
        <taxon>Halomonadaceae</taxon>
        <taxon>Billgrantia</taxon>
    </lineage>
</organism>
<evidence type="ECO:0000313" key="1">
    <source>
        <dbReference type="EMBL" id="MCE8003963.1"/>
    </source>
</evidence>
<dbReference type="InterPro" id="IPR049677">
    <property type="entry name" value="QatD"/>
</dbReference>
<proteinExistence type="predicted"/>
<dbReference type="EMBL" id="JABFTX010000003">
    <property type="protein sequence ID" value="MCE8003963.1"/>
    <property type="molecule type" value="Genomic_DNA"/>
</dbReference>
<dbReference type="GO" id="GO:0016787">
    <property type="term" value="F:hydrolase activity"/>
    <property type="evidence" value="ECO:0007669"/>
    <property type="project" value="UniProtKB-KW"/>
</dbReference>
<dbReference type="InterPro" id="IPR001130">
    <property type="entry name" value="TatD-like"/>
</dbReference>
<sequence length="255" mass="28520">MTMRPDYVDFHAHLDLYPDLEQAIATCDHKRVATLAVTTTPKAFERNIELSAKSDYVRAGLGLHPQLVADRYLEIDLFESLLARTRYIGEVGLDRGPAHYRSFDLQKEVFGRILRACAKQGNKILSIHSVRAAKPVLDMLDEHLPPDRGDVVLHWFSGSKADVRRAVDRGCYFSVNEGMLVSTTGSRVMREIPIDRVLTETDGPFLARGGKPLEPGDVGRAVEMIASFVELPVEAVRTKILSNLKRLLQNDKAEP</sequence>
<comment type="caution">
    <text evidence="1">The sequence shown here is derived from an EMBL/GenBank/DDBJ whole genome shotgun (WGS) entry which is preliminary data.</text>
</comment>
<name>A0ABS9A549_9GAMM</name>
<dbReference type="PANTHER" id="PTHR46124">
    <property type="entry name" value="D-AMINOACYL-TRNA DEACYLASE"/>
    <property type="match status" value="1"/>
</dbReference>
<dbReference type="PANTHER" id="PTHR46124:SF2">
    <property type="entry name" value="D-AMINOACYL-TRNA DEACYLASE"/>
    <property type="match status" value="1"/>
</dbReference>
<keyword evidence="1" id="KW-0378">Hydrolase</keyword>
<keyword evidence="2" id="KW-1185">Reference proteome</keyword>
<gene>
    <name evidence="1" type="ORF">HOP53_14035</name>
</gene>
<dbReference type="Pfam" id="PF01026">
    <property type="entry name" value="TatD_DNase"/>
    <property type="match status" value="1"/>
</dbReference>
<dbReference type="InterPro" id="IPR032466">
    <property type="entry name" value="Metal_Hydrolase"/>
</dbReference>
<dbReference type="SUPFAM" id="SSF51556">
    <property type="entry name" value="Metallo-dependent hydrolases"/>
    <property type="match status" value="1"/>
</dbReference>
<dbReference type="NCBIfam" id="NF041926">
    <property type="entry name" value="QatD"/>
    <property type="match status" value="1"/>
</dbReference>
<dbReference type="PIRSF" id="PIRSF005902">
    <property type="entry name" value="DNase_TatD"/>
    <property type="match status" value="1"/>
</dbReference>